<dbReference type="InterPro" id="IPR020784">
    <property type="entry name" value="Ribosomal_uL11_N"/>
</dbReference>
<evidence type="ECO:0000256" key="2">
    <source>
        <dbReference type="ARBA" id="ARBA00022730"/>
    </source>
</evidence>
<reference evidence="10" key="1">
    <citation type="journal article" date="2017" name="Nature">
        <title>Asgard archaea illuminate the origin of eukaryotic cellular complexity.</title>
        <authorList>
            <person name="Zaremba-Niedzwiedzka K."/>
            <person name="Caceres E.F."/>
            <person name="Saw J.H."/>
            <person name="Backstrom D."/>
            <person name="Juzokaite L."/>
            <person name="Vancaester E."/>
            <person name="Seitz K.W."/>
            <person name="Anantharaman K."/>
            <person name="Starnawski P."/>
            <person name="Kjeldsen K.U."/>
            <person name="Scott M.B."/>
            <person name="Nunoura T."/>
            <person name="Banfield J.F."/>
            <person name="Schramm A."/>
            <person name="Baker B.J."/>
            <person name="Spang A."/>
            <person name="Ettema T.J.G."/>
        </authorList>
    </citation>
    <scope>NUCLEOTIDE SEQUENCE</scope>
    <source>
        <strain evidence="10">LCB_4</strain>
    </source>
</reference>
<sequence>MGVKTIEALVDGGKASAGPPIGPALGPTGVNVLQVVKKINELTEPFAGLKVPVKIHVNDETKTFEIEVGTPPASALIVKALGKEKGSQKPKTDIIGDLPLEKIIEIAKAKMPSLLCDSLKSAVKTILGTCVSLGVTVNGVNPKQIIKKINDGEFDNILK</sequence>
<evidence type="ECO:0000259" key="8">
    <source>
        <dbReference type="Pfam" id="PF00298"/>
    </source>
</evidence>
<keyword evidence="3 6" id="KW-0694">RNA-binding</keyword>
<evidence type="ECO:0000256" key="1">
    <source>
        <dbReference type="ARBA" id="ARBA00010537"/>
    </source>
</evidence>
<dbReference type="HAMAP" id="MF_00736">
    <property type="entry name" value="Ribosomal_uL11"/>
    <property type="match status" value="1"/>
</dbReference>
<comment type="similarity">
    <text evidence="1 6 7">Belongs to the universal ribosomal protein uL11 family.</text>
</comment>
<dbReference type="SUPFAM" id="SSF46906">
    <property type="entry name" value="Ribosomal protein L11, C-terminal domain"/>
    <property type="match status" value="1"/>
</dbReference>
<dbReference type="GO" id="GO:0003735">
    <property type="term" value="F:structural constituent of ribosome"/>
    <property type="evidence" value="ECO:0007669"/>
    <property type="project" value="InterPro"/>
</dbReference>
<dbReference type="Pfam" id="PF00298">
    <property type="entry name" value="Ribosomal_L11"/>
    <property type="match status" value="1"/>
</dbReference>
<dbReference type="InterPro" id="IPR020783">
    <property type="entry name" value="Ribosomal_uL11_C"/>
</dbReference>
<keyword evidence="4 6" id="KW-0689">Ribosomal protein</keyword>
<comment type="subunit">
    <text evidence="6">Part of the ribosomal stalk of the 50S ribosomal subunit. Interacts with L10 and the large rRNA to form the base of the stalk. L10 forms an elongated spine to which L12 dimers bind in a sequential fashion forming a multimeric L10(L12)X complex.</text>
</comment>
<dbReference type="Proteomes" id="UP000186851">
    <property type="component" value="Chromosome"/>
</dbReference>
<dbReference type="KEGG" id="oyw:OdinLCB4_002545"/>
<dbReference type="GO" id="GO:0070180">
    <property type="term" value="F:large ribosomal subunit rRNA binding"/>
    <property type="evidence" value="ECO:0007669"/>
    <property type="project" value="UniProtKB-UniRule"/>
</dbReference>
<dbReference type="NCBIfam" id="NF002232">
    <property type="entry name" value="PRK01143.1"/>
    <property type="match status" value="1"/>
</dbReference>
<dbReference type="PANTHER" id="PTHR11661:SF1">
    <property type="entry name" value="LARGE RIBOSOMAL SUBUNIT PROTEIN UL11M"/>
    <property type="match status" value="1"/>
</dbReference>
<gene>
    <name evidence="6" type="primary">rpl11</name>
    <name evidence="10" type="ORF">OdinLCB4_002545</name>
</gene>
<name>A0AAF0D359_ODILC</name>
<dbReference type="GO" id="GO:0015934">
    <property type="term" value="C:large ribosomal subunit"/>
    <property type="evidence" value="ECO:0007669"/>
    <property type="project" value="TreeGrafter"/>
</dbReference>
<reference evidence="10" key="2">
    <citation type="journal article" date="2022" name="Nat. Microbiol.">
        <title>A closed Candidatus Odinarchaeum chromosome exposes Asgard archaeal viruses.</title>
        <authorList>
            <person name="Tamarit D."/>
            <person name="Caceres E.F."/>
            <person name="Krupovic M."/>
            <person name="Nijland R."/>
            <person name="Eme L."/>
            <person name="Robinson N.P."/>
            <person name="Ettema T.J.G."/>
        </authorList>
    </citation>
    <scope>NUCLEOTIDE SEQUENCE</scope>
    <source>
        <strain evidence="10">LCB_4</strain>
    </source>
</reference>
<feature type="domain" description="Large ribosomal subunit protein uL11 N-terminal" evidence="9">
    <location>
        <begin position="7"/>
        <end position="64"/>
    </location>
</feature>
<proteinExistence type="inferred from homology"/>
<evidence type="ECO:0000256" key="3">
    <source>
        <dbReference type="ARBA" id="ARBA00022884"/>
    </source>
</evidence>
<dbReference type="PANTHER" id="PTHR11661">
    <property type="entry name" value="60S RIBOSOMAL PROTEIN L12"/>
    <property type="match status" value="1"/>
</dbReference>
<comment type="function">
    <text evidence="6">Forms part of the ribosomal stalk which helps the ribosome interact with GTP-bound translation factors.</text>
</comment>
<protein>
    <recommendedName>
        <fullName evidence="6">Large ribosomal subunit protein uL11</fullName>
    </recommendedName>
</protein>
<evidence type="ECO:0000256" key="5">
    <source>
        <dbReference type="ARBA" id="ARBA00023274"/>
    </source>
</evidence>
<dbReference type="InterPro" id="IPR036796">
    <property type="entry name" value="Ribosomal_uL11_N_sf"/>
</dbReference>
<dbReference type="GO" id="GO:0006412">
    <property type="term" value="P:translation"/>
    <property type="evidence" value="ECO:0007669"/>
    <property type="project" value="UniProtKB-UniRule"/>
</dbReference>
<evidence type="ECO:0000313" key="11">
    <source>
        <dbReference type="Proteomes" id="UP000186851"/>
    </source>
</evidence>
<dbReference type="PROSITE" id="PS00359">
    <property type="entry name" value="RIBOSOMAL_L11"/>
    <property type="match status" value="1"/>
</dbReference>
<dbReference type="AlphaFoldDB" id="A0AAF0D359"/>
<evidence type="ECO:0000259" key="9">
    <source>
        <dbReference type="Pfam" id="PF03946"/>
    </source>
</evidence>
<dbReference type="SMART" id="SM00649">
    <property type="entry name" value="RL11"/>
    <property type="match status" value="1"/>
</dbReference>
<evidence type="ECO:0000256" key="6">
    <source>
        <dbReference type="HAMAP-Rule" id="MF_00736"/>
    </source>
</evidence>
<dbReference type="EMBL" id="CP091871">
    <property type="protein sequence ID" value="WEU40815.1"/>
    <property type="molecule type" value="Genomic_DNA"/>
</dbReference>
<dbReference type="Pfam" id="PF03946">
    <property type="entry name" value="Ribosomal_L11_N"/>
    <property type="match status" value="1"/>
</dbReference>
<dbReference type="SUPFAM" id="SSF54747">
    <property type="entry name" value="Ribosomal L11/L12e N-terminal domain"/>
    <property type="match status" value="1"/>
</dbReference>
<dbReference type="Gene3D" id="1.10.10.250">
    <property type="entry name" value="Ribosomal protein L11, C-terminal domain"/>
    <property type="match status" value="1"/>
</dbReference>
<evidence type="ECO:0000256" key="4">
    <source>
        <dbReference type="ARBA" id="ARBA00022980"/>
    </source>
</evidence>
<keyword evidence="5 6" id="KW-0687">Ribonucleoprotein</keyword>
<dbReference type="InterPro" id="IPR020785">
    <property type="entry name" value="Ribosomal_uL11_CS"/>
</dbReference>
<dbReference type="CDD" id="cd00349">
    <property type="entry name" value="Ribosomal_L11"/>
    <property type="match status" value="1"/>
</dbReference>
<dbReference type="InterPro" id="IPR036769">
    <property type="entry name" value="Ribosomal_uL11_C_sf"/>
</dbReference>
<keyword evidence="2 6" id="KW-0699">rRNA-binding</keyword>
<dbReference type="InterPro" id="IPR000911">
    <property type="entry name" value="Ribosomal_uL11"/>
</dbReference>
<evidence type="ECO:0000256" key="7">
    <source>
        <dbReference type="RuleBase" id="RU003978"/>
    </source>
</evidence>
<evidence type="ECO:0000313" key="10">
    <source>
        <dbReference type="EMBL" id="WEU40815.1"/>
    </source>
</evidence>
<feature type="domain" description="Large ribosomal subunit protein uL11 C-terminal" evidence="8">
    <location>
        <begin position="70"/>
        <end position="137"/>
    </location>
</feature>
<dbReference type="Gene3D" id="3.30.1550.10">
    <property type="entry name" value="Ribosomal protein L11/L12, N-terminal domain"/>
    <property type="match status" value="1"/>
</dbReference>
<organism evidence="10 11">
    <name type="scientific">Odinarchaeota yellowstonii (strain LCB_4)</name>
    <dbReference type="NCBI Taxonomy" id="1841599"/>
    <lineage>
        <taxon>Archaea</taxon>
        <taxon>Promethearchaeati</taxon>
        <taxon>Candidatus Odinarchaeota</taxon>
        <taxon>Candidatus Odinarchaeia</taxon>
        <taxon>Candidatus Odinarchaeales</taxon>
        <taxon>Candidatus Odinarchaeaceae</taxon>
        <taxon>Candidatus Odinarchaeum</taxon>
    </lineage>
</organism>
<accession>A0AAF0D359</accession>